<dbReference type="CDD" id="cd06133">
    <property type="entry name" value="ERI-1_3'hExo_like"/>
    <property type="match status" value="1"/>
</dbReference>
<accession>A0A402BJH2</accession>
<proteinExistence type="predicted"/>
<dbReference type="PANTHER" id="PTHR23044">
    <property type="entry name" value="3'-5' EXONUCLEASE ERI1-RELATED"/>
    <property type="match status" value="1"/>
</dbReference>
<name>A0A402BJH2_9CHLR</name>
<keyword evidence="1" id="KW-0540">Nuclease</keyword>
<dbReference type="InterPro" id="IPR012337">
    <property type="entry name" value="RNaseH-like_sf"/>
</dbReference>
<evidence type="ECO:0000256" key="2">
    <source>
        <dbReference type="ARBA" id="ARBA00022801"/>
    </source>
</evidence>
<dbReference type="AlphaFoldDB" id="A0A402BJH2"/>
<dbReference type="GO" id="GO:0003676">
    <property type="term" value="F:nucleic acid binding"/>
    <property type="evidence" value="ECO:0007669"/>
    <property type="project" value="InterPro"/>
</dbReference>
<dbReference type="GO" id="GO:0000175">
    <property type="term" value="F:3'-5'-RNA exonuclease activity"/>
    <property type="evidence" value="ECO:0007669"/>
    <property type="project" value="InterPro"/>
</dbReference>
<evidence type="ECO:0000256" key="3">
    <source>
        <dbReference type="ARBA" id="ARBA00022839"/>
    </source>
</evidence>
<evidence type="ECO:0000313" key="5">
    <source>
        <dbReference type="Proteomes" id="UP000287171"/>
    </source>
</evidence>
<evidence type="ECO:0000313" key="4">
    <source>
        <dbReference type="EMBL" id="GCE31501.1"/>
    </source>
</evidence>
<dbReference type="Gene3D" id="3.30.420.10">
    <property type="entry name" value="Ribonuclease H-like superfamily/Ribonuclease H"/>
    <property type="match status" value="1"/>
</dbReference>
<dbReference type="PANTHER" id="PTHR23044:SF61">
    <property type="entry name" value="3'-5' EXORIBONUCLEASE 1-RELATED"/>
    <property type="match status" value="1"/>
</dbReference>
<organism evidence="4 5">
    <name type="scientific">Dictyobacter alpinus</name>
    <dbReference type="NCBI Taxonomy" id="2014873"/>
    <lineage>
        <taxon>Bacteria</taxon>
        <taxon>Bacillati</taxon>
        <taxon>Chloroflexota</taxon>
        <taxon>Ktedonobacteria</taxon>
        <taxon>Ktedonobacterales</taxon>
        <taxon>Dictyobacteraceae</taxon>
        <taxon>Dictyobacter</taxon>
    </lineage>
</organism>
<keyword evidence="5" id="KW-1185">Reference proteome</keyword>
<comment type="caution">
    <text evidence="4">The sequence shown here is derived from an EMBL/GenBank/DDBJ whole genome shotgun (WGS) entry which is preliminary data.</text>
</comment>
<dbReference type="Proteomes" id="UP000287171">
    <property type="component" value="Unassembled WGS sequence"/>
</dbReference>
<keyword evidence="2" id="KW-0378">Hydrolase</keyword>
<dbReference type="SUPFAM" id="SSF53098">
    <property type="entry name" value="Ribonuclease H-like"/>
    <property type="match status" value="1"/>
</dbReference>
<keyword evidence="3" id="KW-0269">Exonuclease</keyword>
<sequence length="138" mass="15540">MRPEHSTVSPFCTQLTGLTQKQVEGGISFPEACTLLQDEYYAQQRVWASYGDADRLYFERQCRQRQIAYPFGPKHLNIKTLFALQHALTREVGMARALQIQQIALEGIHHSGADDAWNIAALFAALLQKEPTNPGKLP</sequence>
<dbReference type="InterPro" id="IPR047201">
    <property type="entry name" value="ERI-1_3'hExo-like"/>
</dbReference>
<dbReference type="InterPro" id="IPR036397">
    <property type="entry name" value="RNaseH_sf"/>
</dbReference>
<evidence type="ECO:0000256" key="1">
    <source>
        <dbReference type="ARBA" id="ARBA00022722"/>
    </source>
</evidence>
<dbReference type="InterPro" id="IPR051274">
    <property type="entry name" value="3-5_Exoribonuclease"/>
</dbReference>
<reference evidence="5" key="1">
    <citation type="submission" date="2018-12" db="EMBL/GenBank/DDBJ databases">
        <title>Tengunoibacter tsumagoiensis gen. nov., sp. nov., Dictyobacter kobayashii sp. nov., D. alpinus sp. nov., and D. joshuensis sp. nov. and description of Dictyobacteraceae fam. nov. within the order Ktedonobacterales isolated from Tengu-no-mugimeshi.</title>
        <authorList>
            <person name="Wang C.M."/>
            <person name="Zheng Y."/>
            <person name="Sakai Y."/>
            <person name="Toyoda A."/>
            <person name="Minakuchi Y."/>
            <person name="Abe K."/>
            <person name="Yokota A."/>
            <person name="Yabe S."/>
        </authorList>
    </citation>
    <scope>NUCLEOTIDE SEQUENCE [LARGE SCALE GENOMIC DNA]</scope>
    <source>
        <strain evidence="5">Uno16</strain>
    </source>
</reference>
<gene>
    <name evidence="4" type="ORF">KDA_69850</name>
</gene>
<protein>
    <submittedName>
        <fullName evidence="4">Uncharacterized protein</fullName>
    </submittedName>
</protein>
<dbReference type="EMBL" id="BIFT01000002">
    <property type="protein sequence ID" value="GCE31501.1"/>
    <property type="molecule type" value="Genomic_DNA"/>
</dbReference>